<reference evidence="3 5" key="2">
    <citation type="submission" date="2018-08" db="EMBL/GenBank/DDBJ databases">
        <title>A genome reference for cultivated species of the human gut microbiota.</title>
        <authorList>
            <person name="Zou Y."/>
            <person name="Xue W."/>
            <person name="Luo G."/>
        </authorList>
    </citation>
    <scope>NUCLEOTIDE SEQUENCE [LARGE SCALE GENOMIC DNA]</scope>
    <source>
        <strain evidence="3 5">AF22-3AC</strain>
    </source>
</reference>
<sequence>MNFLLEKQVKIGRIISQLIWIILPLVSLSFILQACDENKFPVNPVPDQFEFIPPSDVNMLAAKGGDGQVTLTWDAAVENTLKAVHVTNKNTGEEKVLSGTASEITFTGLTNYEKYTFLVKTESLKEQLSYGATISAKPFAHDNVKPGKVINLVGYKLGESIAFAVWESPEDIDIEKFVVTLGNESVTVDGESTFATINGNINMPLKVCAVDYSGNTSDATETMADAAVVTIDGFDNGETETVLIHKDPIISAIDGYVITYFNQEYKSSTSPLPEIYTQTMPVDNDQKLWLDDAKTKGSWLEPVKVTLLSKGKEISTYEYLTYNNIPGTLMLTHATVLNEEGVNVKRNNDGKSFNSNLGNFENKGSLPIYGLYDVNVYEDGDYETVMWFSANGTKTYTITIDDGPAIEGRTAEGSSGWDNYIEAPGPVLSLTKGKHQMKVEFPSGGHNFKKLVFRKIEK</sequence>
<proteinExistence type="predicted"/>
<dbReference type="Gene3D" id="2.60.120.260">
    <property type="entry name" value="Galactose-binding domain-like"/>
    <property type="match status" value="1"/>
</dbReference>
<dbReference type="InterPro" id="IPR036116">
    <property type="entry name" value="FN3_sf"/>
</dbReference>
<feature type="domain" description="CBM6" evidence="1">
    <location>
        <begin position="315"/>
        <end position="454"/>
    </location>
</feature>
<evidence type="ECO:0000313" key="2">
    <source>
        <dbReference type="EMBL" id="ALJ60855.1"/>
    </source>
</evidence>
<dbReference type="RefSeq" id="WP_007209493.1">
    <property type="nucleotide sequence ID" value="NZ_CP012801.1"/>
</dbReference>
<dbReference type="GO" id="GO:0030246">
    <property type="term" value="F:carbohydrate binding"/>
    <property type="evidence" value="ECO:0007669"/>
    <property type="project" value="InterPro"/>
</dbReference>
<accession>A0A0P0GA06</accession>
<dbReference type="PATRIC" id="fig|246787.4.peg.3749"/>
<reference evidence="2 4" key="1">
    <citation type="journal article" date="2015" name="Science">
        <title>Genetic determinants of in vivo fitness and diet responsiveness in multiple human gut Bacteroides.</title>
        <authorList>
            <person name="Wu M."/>
            <person name="McNulty N.P."/>
            <person name="Rodionov D.A."/>
            <person name="Khoroshkin M.S."/>
            <person name="Griffin N.W."/>
            <person name="Cheng J."/>
            <person name="Latreille P."/>
            <person name="Kerstetter R.A."/>
            <person name="Terrapon N."/>
            <person name="Henrissat B."/>
            <person name="Osterman A.L."/>
            <person name="Gordon J.I."/>
        </authorList>
    </citation>
    <scope>NUCLEOTIDE SEQUENCE [LARGE SCALE GENOMIC DNA]</scope>
    <source>
        <strain evidence="2 4">WH2</strain>
    </source>
</reference>
<dbReference type="PROSITE" id="PS51257">
    <property type="entry name" value="PROKAR_LIPOPROTEIN"/>
    <property type="match status" value="1"/>
</dbReference>
<dbReference type="EMBL" id="QRVJ01000001">
    <property type="protein sequence ID" value="RGS39855.1"/>
    <property type="molecule type" value="Genomic_DNA"/>
</dbReference>
<evidence type="ECO:0000313" key="3">
    <source>
        <dbReference type="EMBL" id="RGS39855.1"/>
    </source>
</evidence>
<dbReference type="Proteomes" id="UP000061809">
    <property type="component" value="Chromosome"/>
</dbReference>
<dbReference type="InterPro" id="IPR013783">
    <property type="entry name" value="Ig-like_fold"/>
</dbReference>
<evidence type="ECO:0000313" key="5">
    <source>
        <dbReference type="Proteomes" id="UP000283341"/>
    </source>
</evidence>
<dbReference type="SUPFAM" id="SSF49265">
    <property type="entry name" value="Fibronectin type III"/>
    <property type="match status" value="1"/>
</dbReference>
<dbReference type="InterPro" id="IPR008979">
    <property type="entry name" value="Galactose-bd-like_sf"/>
</dbReference>
<dbReference type="PROSITE" id="PS51175">
    <property type="entry name" value="CBM6"/>
    <property type="match status" value="1"/>
</dbReference>
<name>A0A0P0GA06_9BACE</name>
<gene>
    <name evidence="2" type="ORF">BcellWH2_03632</name>
    <name evidence="3" type="ORF">DWX97_00820</name>
</gene>
<dbReference type="AlphaFoldDB" id="A0A0P0GA06"/>
<protein>
    <recommendedName>
        <fullName evidence="1">CBM6 domain-containing protein</fullName>
    </recommendedName>
</protein>
<organism evidence="2 4">
    <name type="scientific">Bacteroides cellulosilyticus</name>
    <dbReference type="NCBI Taxonomy" id="246787"/>
    <lineage>
        <taxon>Bacteria</taxon>
        <taxon>Pseudomonadati</taxon>
        <taxon>Bacteroidota</taxon>
        <taxon>Bacteroidia</taxon>
        <taxon>Bacteroidales</taxon>
        <taxon>Bacteroidaceae</taxon>
        <taxon>Bacteroides</taxon>
    </lineage>
</organism>
<dbReference type="KEGG" id="bcel:BcellWH2_03632"/>
<dbReference type="EMBL" id="CP012801">
    <property type="protein sequence ID" value="ALJ60855.1"/>
    <property type="molecule type" value="Genomic_DNA"/>
</dbReference>
<dbReference type="Proteomes" id="UP000283341">
    <property type="component" value="Unassembled WGS sequence"/>
</dbReference>
<evidence type="ECO:0000259" key="1">
    <source>
        <dbReference type="PROSITE" id="PS51175"/>
    </source>
</evidence>
<evidence type="ECO:0000313" key="4">
    <source>
        <dbReference type="Proteomes" id="UP000061809"/>
    </source>
</evidence>
<dbReference type="InterPro" id="IPR005084">
    <property type="entry name" value="CBM6"/>
</dbReference>
<dbReference type="SUPFAM" id="SSF49785">
    <property type="entry name" value="Galactose-binding domain-like"/>
    <property type="match status" value="1"/>
</dbReference>
<dbReference type="Gene3D" id="2.60.40.10">
    <property type="entry name" value="Immunoglobulins"/>
    <property type="match status" value="1"/>
</dbReference>